<organism evidence="8 9">
    <name type="scientific">Terfezia boudieri ATCC MYA-4762</name>
    <dbReference type="NCBI Taxonomy" id="1051890"/>
    <lineage>
        <taxon>Eukaryota</taxon>
        <taxon>Fungi</taxon>
        <taxon>Dikarya</taxon>
        <taxon>Ascomycota</taxon>
        <taxon>Pezizomycotina</taxon>
        <taxon>Pezizomycetes</taxon>
        <taxon>Pezizales</taxon>
        <taxon>Pezizaceae</taxon>
        <taxon>Terfezia</taxon>
    </lineage>
</organism>
<dbReference type="InterPro" id="IPR000630">
    <property type="entry name" value="Ribosomal_uS8"/>
</dbReference>
<dbReference type="FunFam" id="3.30.1370.30:FF:000006">
    <property type="entry name" value="40S ribosomal protein S8"/>
    <property type="match status" value="1"/>
</dbReference>
<evidence type="ECO:0000313" key="8">
    <source>
        <dbReference type="EMBL" id="RPB21612.1"/>
    </source>
</evidence>
<evidence type="ECO:0000256" key="4">
    <source>
        <dbReference type="ARBA" id="ARBA00023128"/>
    </source>
</evidence>
<gene>
    <name evidence="8" type="ORF">L211DRAFT_423782</name>
</gene>
<dbReference type="Gene3D" id="3.30.1370.30">
    <property type="match status" value="1"/>
</dbReference>
<dbReference type="SUPFAM" id="SSF56047">
    <property type="entry name" value="Ribosomal protein S8"/>
    <property type="match status" value="1"/>
</dbReference>
<dbReference type="OrthoDB" id="409928at2759"/>
<comment type="similarity">
    <text evidence="2">Belongs to the universal ribosomal protein uS8 family.</text>
</comment>
<evidence type="ECO:0000313" key="9">
    <source>
        <dbReference type="Proteomes" id="UP000267821"/>
    </source>
</evidence>
<evidence type="ECO:0000256" key="5">
    <source>
        <dbReference type="ARBA" id="ARBA00023274"/>
    </source>
</evidence>
<dbReference type="Gene3D" id="3.30.1490.10">
    <property type="match status" value="1"/>
</dbReference>
<proteinExistence type="inferred from homology"/>
<keyword evidence="4" id="KW-0496">Mitochondrion</keyword>
<dbReference type="InterPro" id="IPR035987">
    <property type="entry name" value="Ribosomal_uS8_sf"/>
</dbReference>
<comment type="function">
    <text evidence="6">Component of the mitochondrial ribosome (mitoribosome), a dedicated translation machinery responsible for the synthesis of mitochondrial genome-encoded proteins, including at least some of the essential transmembrane subunits of the mitochondrial respiratory chain. The mitoribosomes are attached to the mitochondrial inner membrane and translation products are cotranslationally integrated into the membrane.</text>
</comment>
<evidence type="ECO:0000256" key="7">
    <source>
        <dbReference type="ARBA" id="ARBA00071383"/>
    </source>
</evidence>
<dbReference type="InParanoid" id="A0A3N4LJM8"/>
<dbReference type="GO" id="GO:1990904">
    <property type="term" value="C:ribonucleoprotein complex"/>
    <property type="evidence" value="ECO:0007669"/>
    <property type="project" value="UniProtKB-KW"/>
</dbReference>
<dbReference type="GO" id="GO:0003735">
    <property type="term" value="F:structural constituent of ribosome"/>
    <property type="evidence" value="ECO:0007669"/>
    <property type="project" value="InterPro"/>
</dbReference>
<dbReference type="GO" id="GO:0006412">
    <property type="term" value="P:translation"/>
    <property type="evidence" value="ECO:0007669"/>
    <property type="project" value="InterPro"/>
</dbReference>
<accession>A0A3N4LJM8</accession>
<dbReference type="FunFam" id="3.30.1490.10:FF:000005">
    <property type="entry name" value="Mitochondrial 40S ribosomal protein S8"/>
    <property type="match status" value="1"/>
</dbReference>
<dbReference type="Pfam" id="PF00410">
    <property type="entry name" value="Ribosomal_S8"/>
    <property type="match status" value="1"/>
</dbReference>
<name>A0A3N4LJM8_9PEZI</name>
<dbReference type="GO" id="GO:0005739">
    <property type="term" value="C:mitochondrion"/>
    <property type="evidence" value="ECO:0007669"/>
    <property type="project" value="UniProtKB-SubCell"/>
</dbReference>
<dbReference type="EMBL" id="ML121558">
    <property type="protein sequence ID" value="RPB21612.1"/>
    <property type="molecule type" value="Genomic_DNA"/>
</dbReference>
<dbReference type="FunCoup" id="A0A3N4LJM8">
    <property type="interactions" value="80"/>
</dbReference>
<dbReference type="GO" id="GO:0005840">
    <property type="term" value="C:ribosome"/>
    <property type="evidence" value="ECO:0007669"/>
    <property type="project" value="UniProtKB-KW"/>
</dbReference>
<dbReference type="AlphaFoldDB" id="A0A3N4LJM8"/>
<evidence type="ECO:0000256" key="6">
    <source>
        <dbReference type="ARBA" id="ARBA00037226"/>
    </source>
</evidence>
<dbReference type="STRING" id="1051890.A0A3N4LJM8"/>
<evidence type="ECO:0000256" key="3">
    <source>
        <dbReference type="ARBA" id="ARBA00022980"/>
    </source>
</evidence>
<keyword evidence="9" id="KW-1185">Reference proteome</keyword>
<keyword evidence="3 8" id="KW-0689">Ribosomal protein</keyword>
<comment type="subcellular location">
    <subcellularLocation>
        <location evidence="1">Mitochondrion</location>
    </subcellularLocation>
</comment>
<protein>
    <recommendedName>
        <fullName evidence="7">Small ribosomal subunit protein uS8m</fullName>
    </recommendedName>
</protein>
<evidence type="ECO:0000256" key="1">
    <source>
        <dbReference type="ARBA" id="ARBA00004173"/>
    </source>
</evidence>
<evidence type="ECO:0000256" key="2">
    <source>
        <dbReference type="ARBA" id="ARBA00006471"/>
    </source>
</evidence>
<reference evidence="8 9" key="1">
    <citation type="journal article" date="2018" name="Nat. Ecol. Evol.">
        <title>Pezizomycetes genomes reveal the molecular basis of ectomycorrhizal truffle lifestyle.</title>
        <authorList>
            <person name="Murat C."/>
            <person name="Payen T."/>
            <person name="Noel B."/>
            <person name="Kuo A."/>
            <person name="Morin E."/>
            <person name="Chen J."/>
            <person name="Kohler A."/>
            <person name="Krizsan K."/>
            <person name="Balestrini R."/>
            <person name="Da Silva C."/>
            <person name="Montanini B."/>
            <person name="Hainaut M."/>
            <person name="Levati E."/>
            <person name="Barry K.W."/>
            <person name="Belfiori B."/>
            <person name="Cichocki N."/>
            <person name="Clum A."/>
            <person name="Dockter R.B."/>
            <person name="Fauchery L."/>
            <person name="Guy J."/>
            <person name="Iotti M."/>
            <person name="Le Tacon F."/>
            <person name="Lindquist E.A."/>
            <person name="Lipzen A."/>
            <person name="Malagnac F."/>
            <person name="Mello A."/>
            <person name="Molinier V."/>
            <person name="Miyauchi S."/>
            <person name="Poulain J."/>
            <person name="Riccioni C."/>
            <person name="Rubini A."/>
            <person name="Sitrit Y."/>
            <person name="Splivallo R."/>
            <person name="Traeger S."/>
            <person name="Wang M."/>
            <person name="Zifcakova L."/>
            <person name="Wipf D."/>
            <person name="Zambonelli A."/>
            <person name="Paolocci F."/>
            <person name="Nowrousian M."/>
            <person name="Ottonello S."/>
            <person name="Baldrian P."/>
            <person name="Spatafora J.W."/>
            <person name="Henrissat B."/>
            <person name="Nagy L.G."/>
            <person name="Aury J.M."/>
            <person name="Wincker P."/>
            <person name="Grigoriev I.V."/>
            <person name="Bonfante P."/>
            <person name="Martin F.M."/>
        </authorList>
    </citation>
    <scope>NUCLEOTIDE SEQUENCE [LARGE SCALE GENOMIC DNA]</scope>
    <source>
        <strain evidence="8 9">ATCC MYA-4762</strain>
    </source>
</reference>
<sequence length="155" mass="17181">MSLVLLSHVCSHLQNTTRARLDQTSIPSTRQLLLISLLLQSSGLISSVTRGNTEGPDETYTPTTQANIATRRLWLGLKYYDNQPVMSRLQMVSKPTKRVFMGVTGLKELVMGRDTEYIKGLGPGEVLVMSTDRGIMEAREAVQRLMGGQLLCRVS</sequence>
<dbReference type="Proteomes" id="UP000267821">
    <property type="component" value="Unassembled WGS sequence"/>
</dbReference>
<keyword evidence="5" id="KW-0687">Ribonucleoprotein</keyword>